<keyword evidence="7" id="KW-1185">Reference proteome</keyword>
<dbReference type="Gene3D" id="2.40.420.20">
    <property type="match status" value="1"/>
</dbReference>
<name>A0ABU1ZCI2_9BURK</name>
<reference evidence="6 7" key="1">
    <citation type="submission" date="2023-07" db="EMBL/GenBank/DDBJ databases">
        <title>Sorghum-associated microbial communities from plants grown in Nebraska, USA.</title>
        <authorList>
            <person name="Schachtman D."/>
        </authorList>
    </citation>
    <scope>NUCLEOTIDE SEQUENCE [LARGE SCALE GENOMIC DNA]</scope>
    <source>
        <strain evidence="6 7">BE310</strain>
    </source>
</reference>
<feature type="chain" id="PRO_5046785471" evidence="2">
    <location>
        <begin position="34"/>
        <end position="378"/>
    </location>
</feature>
<protein>
    <submittedName>
        <fullName evidence="6">RND family efflux transporter MFP subunit</fullName>
    </submittedName>
</protein>
<dbReference type="EMBL" id="JAVDXQ010000005">
    <property type="protein sequence ID" value="MDR7298339.1"/>
    <property type="molecule type" value="Genomic_DNA"/>
</dbReference>
<dbReference type="InterPro" id="IPR006143">
    <property type="entry name" value="RND_pump_MFP"/>
</dbReference>
<dbReference type="InterPro" id="IPR058625">
    <property type="entry name" value="MdtA-like_BSH"/>
</dbReference>
<evidence type="ECO:0000259" key="3">
    <source>
        <dbReference type="Pfam" id="PF25917"/>
    </source>
</evidence>
<evidence type="ECO:0000259" key="4">
    <source>
        <dbReference type="Pfam" id="PF25954"/>
    </source>
</evidence>
<dbReference type="PANTHER" id="PTHR30469:SF15">
    <property type="entry name" value="HLYD FAMILY OF SECRETION PROTEINS"/>
    <property type="match status" value="1"/>
</dbReference>
<evidence type="ECO:0000256" key="2">
    <source>
        <dbReference type="SAM" id="SignalP"/>
    </source>
</evidence>
<dbReference type="Pfam" id="PF25989">
    <property type="entry name" value="YknX_C"/>
    <property type="match status" value="1"/>
</dbReference>
<gene>
    <name evidence="6" type="ORF">J2X16_003702</name>
</gene>
<comment type="similarity">
    <text evidence="1">Belongs to the membrane fusion protein (MFP) (TC 8.A.1) family.</text>
</comment>
<organism evidence="6 7">
    <name type="scientific">Pelomonas aquatica</name>
    <dbReference type="NCBI Taxonomy" id="431058"/>
    <lineage>
        <taxon>Bacteria</taxon>
        <taxon>Pseudomonadati</taxon>
        <taxon>Pseudomonadota</taxon>
        <taxon>Betaproteobacteria</taxon>
        <taxon>Burkholderiales</taxon>
        <taxon>Sphaerotilaceae</taxon>
        <taxon>Roseateles</taxon>
    </lineage>
</organism>
<evidence type="ECO:0000259" key="5">
    <source>
        <dbReference type="Pfam" id="PF25989"/>
    </source>
</evidence>
<evidence type="ECO:0000256" key="1">
    <source>
        <dbReference type="ARBA" id="ARBA00009477"/>
    </source>
</evidence>
<feature type="signal peptide" evidence="2">
    <location>
        <begin position="1"/>
        <end position="33"/>
    </location>
</feature>
<dbReference type="NCBIfam" id="TIGR01730">
    <property type="entry name" value="RND_mfp"/>
    <property type="match status" value="1"/>
</dbReference>
<dbReference type="RefSeq" id="WP_310347361.1">
    <property type="nucleotide sequence ID" value="NZ_JAVDXQ010000005.1"/>
</dbReference>
<dbReference type="Gene3D" id="2.40.50.100">
    <property type="match status" value="1"/>
</dbReference>
<dbReference type="InterPro" id="IPR058792">
    <property type="entry name" value="Beta-barrel_RND_2"/>
</dbReference>
<evidence type="ECO:0000313" key="7">
    <source>
        <dbReference type="Proteomes" id="UP001180536"/>
    </source>
</evidence>
<feature type="domain" description="YknX-like C-terminal permuted SH3-like" evidence="5">
    <location>
        <begin position="297"/>
        <end position="365"/>
    </location>
</feature>
<proteinExistence type="inferred from homology"/>
<comment type="caution">
    <text evidence="6">The sequence shown here is derived from an EMBL/GenBank/DDBJ whole genome shotgun (WGS) entry which is preliminary data.</text>
</comment>
<feature type="domain" description="Multidrug resistance protein MdtA-like barrel-sandwich hybrid" evidence="3">
    <location>
        <begin position="73"/>
        <end position="214"/>
    </location>
</feature>
<dbReference type="Proteomes" id="UP001180536">
    <property type="component" value="Unassembled WGS sequence"/>
</dbReference>
<evidence type="ECO:0000313" key="6">
    <source>
        <dbReference type="EMBL" id="MDR7298339.1"/>
    </source>
</evidence>
<dbReference type="Gene3D" id="2.40.30.170">
    <property type="match status" value="1"/>
</dbReference>
<sequence length="378" mass="38688">MKLNKPSLPTLASATLLLALAAASLLALQPADAADDTAKAGAPKPALSVAAVQARSESWPQTLAANGSLAAWREVQVGTEASGQRIEQVLVDIGQRVKKGQLLAQLAAASLSAELAASKASLLEAQASAQDAAATAARLKSLAGSDAVSAQQVEQAQAADAAARARVAALQARVKADELRLSHTRVVAPVDGVVATKEAVEGALPQPGQTLFTLIRDGRLEWRAEVPGADLGRLAVGQKVRITPAGGQALDGRVRLVAPTVDPANRMGRVLVDVPAHGTARAGMFARGEFVLGEAPVLTLPQSALLLRDGFAYVFRVEGSKVRQAKVETGRRQGDRVEVKAGLKAGEPVVTQGVGFLADGDTVRVVAAPAGAASGVAK</sequence>
<feature type="domain" description="CusB-like beta-barrel" evidence="4">
    <location>
        <begin position="224"/>
        <end position="289"/>
    </location>
</feature>
<dbReference type="Pfam" id="PF25954">
    <property type="entry name" value="Beta-barrel_RND_2"/>
    <property type="match status" value="1"/>
</dbReference>
<dbReference type="SUPFAM" id="SSF111369">
    <property type="entry name" value="HlyD-like secretion proteins"/>
    <property type="match status" value="1"/>
</dbReference>
<dbReference type="Pfam" id="PF25917">
    <property type="entry name" value="BSH_RND"/>
    <property type="match status" value="1"/>
</dbReference>
<dbReference type="PANTHER" id="PTHR30469">
    <property type="entry name" value="MULTIDRUG RESISTANCE PROTEIN MDTA"/>
    <property type="match status" value="1"/>
</dbReference>
<dbReference type="Gene3D" id="1.10.287.470">
    <property type="entry name" value="Helix hairpin bin"/>
    <property type="match status" value="1"/>
</dbReference>
<dbReference type="InterPro" id="IPR058637">
    <property type="entry name" value="YknX-like_C"/>
</dbReference>
<keyword evidence="2" id="KW-0732">Signal</keyword>
<accession>A0ABU1ZCI2</accession>